<protein>
    <recommendedName>
        <fullName evidence="1">DUF7730 domain-containing protein</fullName>
    </recommendedName>
</protein>
<evidence type="ECO:0000313" key="3">
    <source>
        <dbReference type="Proteomes" id="UP000281677"/>
    </source>
</evidence>
<dbReference type="EMBL" id="QWIT01000429">
    <property type="protein sequence ID" value="RMZ24224.1"/>
    <property type="molecule type" value="Genomic_DNA"/>
</dbReference>
<gene>
    <name evidence="2" type="ORF">D0859_11730</name>
</gene>
<dbReference type="Proteomes" id="UP000281677">
    <property type="component" value="Unassembled WGS sequence"/>
</dbReference>
<comment type="caution">
    <text evidence="2">The sequence shown here is derived from an EMBL/GenBank/DDBJ whole genome shotgun (WGS) entry which is preliminary data.</text>
</comment>
<organism evidence="2 3">
    <name type="scientific">Hortaea werneckii</name>
    <name type="common">Black yeast</name>
    <name type="synonym">Cladosporium werneckii</name>
    <dbReference type="NCBI Taxonomy" id="91943"/>
    <lineage>
        <taxon>Eukaryota</taxon>
        <taxon>Fungi</taxon>
        <taxon>Dikarya</taxon>
        <taxon>Ascomycota</taxon>
        <taxon>Pezizomycotina</taxon>
        <taxon>Dothideomycetes</taxon>
        <taxon>Dothideomycetidae</taxon>
        <taxon>Mycosphaerellales</taxon>
        <taxon>Teratosphaeriaceae</taxon>
        <taxon>Hortaea</taxon>
    </lineage>
</organism>
<name>A0A3M7IFH2_HORWE</name>
<dbReference type="InterPro" id="IPR056632">
    <property type="entry name" value="DUF7730"/>
</dbReference>
<accession>A0A3M7IFH2</accession>
<proteinExistence type="predicted"/>
<dbReference type="VEuPathDB" id="FungiDB:BTJ68_00245"/>
<evidence type="ECO:0000313" key="2">
    <source>
        <dbReference type="EMBL" id="RMZ24224.1"/>
    </source>
</evidence>
<dbReference type="OrthoDB" id="5413827at2759"/>
<dbReference type="PANTHER" id="PTHR38790:SF4">
    <property type="entry name" value="2EXR DOMAIN-CONTAINING PROTEIN"/>
    <property type="match status" value="1"/>
</dbReference>
<feature type="domain" description="DUF7730" evidence="1">
    <location>
        <begin position="12"/>
        <end position="188"/>
    </location>
</feature>
<dbReference type="Pfam" id="PF24864">
    <property type="entry name" value="DUF7730"/>
    <property type="match status" value="1"/>
</dbReference>
<reference evidence="2 3" key="1">
    <citation type="journal article" date="2018" name="BMC Genomics">
        <title>Genomic evidence for intraspecific hybridization in a clonal and extremely halotolerant yeast.</title>
        <authorList>
            <person name="Gostincar C."/>
            <person name="Stajich J.E."/>
            <person name="Zupancic J."/>
            <person name="Zalar P."/>
            <person name="Gunde-Cimerman N."/>
        </authorList>
    </citation>
    <scope>NUCLEOTIDE SEQUENCE [LARGE SCALE GENOMIC DNA]</scope>
    <source>
        <strain evidence="2 3">EXF-120</strain>
    </source>
</reference>
<dbReference type="AlphaFoldDB" id="A0A3M7IFH2"/>
<sequence>MANIRSSQEQNNRDSPFLRLPPEIRNRIYDFALGNKVIHIGTKECDKTDRGSYPERELYRSVHHKHHYVKLVHMVCNGAVDAEEVIHRSSKDSSQPSAPNYAVRHENCHEVLHEGQPSDPELAGRMSPNTHSLPMGLTRVCRDVHREAALIPYANNTFAFKRGFELDLFVTKSLLAPQRAAIRVLQVEGYIVGNSRYSGITCKVPKMLTGLHTLEIASPNWSWHMYTDSRFGRFSRSLETVRVVYEDRRNEEISAELKARLRMQAERAEKYILEKV</sequence>
<dbReference type="PANTHER" id="PTHR38790">
    <property type="entry name" value="2EXR DOMAIN-CONTAINING PROTEIN-RELATED"/>
    <property type="match status" value="1"/>
</dbReference>
<evidence type="ECO:0000259" key="1">
    <source>
        <dbReference type="Pfam" id="PF24864"/>
    </source>
</evidence>